<dbReference type="PRINTS" id="PR00237">
    <property type="entry name" value="GPCRRHODOPSN"/>
</dbReference>
<evidence type="ECO:0000313" key="13">
    <source>
        <dbReference type="Proteomes" id="UP000694857"/>
    </source>
</evidence>
<keyword evidence="5 12" id="KW-0812">Transmembrane</keyword>
<dbReference type="CDD" id="cd15405">
    <property type="entry name" value="7tmA_OR8B-like"/>
    <property type="match status" value="1"/>
</dbReference>
<dbReference type="PANTHER" id="PTHR48018">
    <property type="entry name" value="OLFACTORY RECEPTOR"/>
    <property type="match status" value="1"/>
</dbReference>
<dbReference type="GO" id="GO:0004984">
    <property type="term" value="F:olfactory receptor activity"/>
    <property type="evidence" value="ECO:0007669"/>
    <property type="project" value="InterPro"/>
</dbReference>
<feature type="transmembrane region" description="Helical" evidence="12">
    <location>
        <begin position="91"/>
        <end position="120"/>
    </location>
</feature>
<evidence type="ECO:0000256" key="9">
    <source>
        <dbReference type="ARBA" id="ARBA00023136"/>
    </source>
</evidence>
<evidence type="ECO:0000256" key="3">
    <source>
        <dbReference type="ARBA" id="ARBA00022475"/>
    </source>
</evidence>
<dbReference type="GO" id="GO:0004930">
    <property type="term" value="F:G protein-coupled receptor activity"/>
    <property type="evidence" value="ECO:0007669"/>
    <property type="project" value="UniProtKB-KW"/>
</dbReference>
<dbReference type="AlphaFoldDB" id="A0A8B8Y6D0"/>
<evidence type="ECO:0000256" key="10">
    <source>
        <dbReference type="ARBA" id="ARBA00023170"/>
    </source>
</evidence>
<keyword evidence="3" id="KW-1003">Cell membrane</keyword>
<evidence type="ECO:0000256" key="5">
    <source>
        <dbReference type="ARBA" id="ARBA00022692"/>
    </source>
</evidence>
<keyword evidence="8" id="KW-0297">G-protein coupled receptor</keyword>
<feature type="transmembrane region" description="Helical" evidence="12">
    <location>
        <begin position="275"/>
        <end position="292"/>
    </location>
</feature>
<evidence type="ECO:0000256" key="6">
    <source>
        <dbReference type="ARBA" id="ARBA00022725"/>
    </source>
</evidence>
<feature type="transmembrane region" description="Helical" evidence="12">
    <location>
        <begin position="61"/>
        <end position="79"/>
    </location>
</feature>
<keyword evidence="9 12" id="KW-0472">Membrane</keyword>
<comment type="subcellular location">
    <subcellularLocation>
        <location evidence="2">Cell membrane</location>
        <topology evidence="2">Multi-pass membrane protein</topology>
    </subcellularLocation>
</comment>
<dbReference type="SUPFAM" id="SSF81321">
    <property type="entry name" value="Family A G protein-coupled receptor-like"/>
    <property type="match status" value="1"/>
</dbReference>
<evidence type="ECO:0000256" key="11">
    <source>
        <dbReference type="ARBA" id="ARBA00023224"/>
    </source>
</evidence>
<keyword evidence="7 12" id="KW-1133">Transmembrane helix</keyword>
<dbReference type="Proteomes" id="UP000694857">
    <property type="component" value="Chromosome 8"/>
</dbReference>
<dbReference type="Pfam" id="PF13853">
    <property type="entry name" value="7tm_4"/>
    <property type="match status" value="1"/>
</dbReference>
<evidence type="ECO:0000256" key="1">
    <source>
        <dbReference type="ARBA" id="ARBA00003929"/>
    </source>
</evidence>
<evidence type="ECO:0000256" key="4">
    <source>
        <dbReference type="ARBA" id="ARBA00022606"/>
    </source>
</evidence>
<dbReference type="InterPro" id="IPR000276">
    <property type="entry name" value="GPCR_Rhodpsn"/>
</dbReference>
<keyword evidence="4" id="KW-0716">Sensory transduction</keyword>
<feature type="transmembrane region" description="Helical" evidence="12">
    <location>
        <begin position="198"/>
        <end position="226"/>
    </location>
</feature>
<feature type="transmembrane region" description="Helical" evidence="12">
    <location>
        <begin position="140"/>
        <end position="158"/>
    </location>
</feature>
<dbReference type="GeneID" id="118899677"/>
<name>A0A8B8Y6D0_BALMU</name>
<proteinExistence type="predicted"/>
<dbReference type="RefSeq" id="XP_036717409.1">
    <property type="nucleotide sequence ID" value="XM_036861514.1"/>
</dbReference>
<comment type="function">
    <text evidence="1">Putative odorant or sperm cell receptor.</text>
</comment>
<evidence type="ECO:0000256" key="8">
    <source>
        <dbReference type="ARBA" id="ARBA00023040"/>
    </source>
</evidence>
<feature type="transmembrane region" description="Helical" evidence="12">
    <location>
        <begin position="27"/>
        <end position="49"/>
    </location>
</feature>
<protein>
    <submittedName>
        <fullName evidence="14">Olfactory receptor 145-like isoform X2</fullName>
    </submittedName>
</protein>
<evidence type="ECO:0000256" key="2">
    <source>
        <dbReference type="ARBA" id="ARBA00004651"/>
    </source>
</evidence>
<evidence type="ECO:0000256" key="7">
    <source>
        <dbReference type="ARBA" id="ARBA00022989"/>
    </source>
</evidence>
<keyword evidence="10" id="KW-0675">Receptor</keyword>
<keyword evidence="13" id="KW-1185">Reference proteome</keyword>
<keyword evidence="11" id="KW-0807">Transducer</keyword>
<reference evidence="14" key="1">
    <citation type="submission" date="2025-08" db="UniProtKB">
        <authorList>
            <consortium name="RefSeq"/>
        </authorList>
    </citation>
    <scope>IDENTIFICATION</scope>
    <source>
        <tissue evidence="14">Epidermis and Blubber</tissue>
    </source>
</reference>
<evidence type="ECO:0000256" key="12">
    <source>
        <dbReference type="SAM" id="Phobius"/>
    </source>
</evidence>
<dbReference type="Gene3D" id="1.20.1070.10">
    <property type="entry name" value="Rhodopsin 7-helix transmembrane proteins"/>
    <property type="match status" value="1"/>
</dbReference>
<evidence type="ECO:0000313" key="14">
    <source>
        <dbReference type="RefSeq" id="XP_036717409.1"/>
    </source>
</evidence>
<feature type="transmembrane region" description="Helical" evidence="12">
    <location>
        <begin position="238"/>
        <end position="260"/>
    </location>
</feature>
<dbReference type="PRINTS" id="PR00245">
    <property type="entry name" value="OLFACTORYR"/>
</dbReference>
<accession>A0A8B8Y6D0</accession>
<sequence length="311" mass="34738">MVLRNNSSVAEFILEGLTNQQELQIPLFFLFLGFYMVTVVGNLSLITLIGLNSHLHTPMYFFLYNLSFIDFCYSTVITPKMLMSFVSTKNIISYAGCMTQLFFFLFFVVSESFILSVMAYDHYVTICNPLVYTATMSPQVCLPILLGVYVMGFARAMAHRACMGRLTFCANNLVDHFMCDILPLHECSCTSMYVNEPVVFVVVGIDIGVPTATIFISYALILSSILHISSTEGRSKGFSTCSSHIIVVSLFFGSGAFMYLKPSSLLPMNPAKVSSLFYTIVVPMLNPLIYSLRNKDVKIALKKTLSKKSFC</sequence>
<keyword evidence="6" id="KW-0552">Olfaction</keyword>
<dbReference type="GO" id="GO:0005886">
    <property type="term" value="C:plasma membrane"/>
    <property type="evidence" value="ECO:0007669"/>
    <property type="project" value="UniProtKB-SubCell"/>
</dbReference>
<organism evidence="13 14">
    <name type="scientific">Balaenoptera musculus</name>
    <name type="common">Blue whale</name>
    <dbReference type="NCBI Taxonomy" id="9771"/>
    <lineage>
        <taxon>Eukaryota</taxon>
        <taxon>Metazoa</taxon>
        <taxon>Chordata</taxon>
        <taxon>Craniata</taxon>
        <taxon>Vertebrata</taxon>
        <taxon>Euteleostomi</taxon>
        <taxon>Mammalia</taxon>
        <taxon>Eutheria</taxon>
        <taxon>Laurasiatheria</taxon>
        <taxon>Artiodactyla</taxon>
        <taxon>Whippomorpha</taxon>
        <taxon>Cetacea</taxon>
        <taxon>Mysticeti</taxon>
        <taxon>Balaenopteridae</taxon>
        <taxon>Balaenoptera</taxon>
    </lineage>
</organism>
<gene>
    <name evidence="14" type="primary">LOC118899677</name>
</gene>
<dbReference type="FunFam" id="1.20.1070.10:FF:000004">
    <property type="entry name" value="Olfactory receptor"/>
    <property type="match status" value="1"/>
</dbReference>
<dbReference type="InterPro" id="IPR000725">
    <property type="entry name" value="Olfact_rcpt"/>
</dbReference>